<evidence type="ECO:0000313" key="1">
    <source>
        <dbReference type="EMBL" id="EHP70703.1"/>
    </source>
</evidence>
<dbReference type="OrthoDB" id="37007at2157"/>
<protein>
    <submittedName>
        <fullName evidence="1">Uncharacterized protein</fullName>
    </submittedName>
</protein>
<proteinExistence type="predicted"/>
<dbReference type="AlphaFoldDB" id="H2C382"/>
<dbReference type="RefSeq" id="WP_009071491.1">
    <property type="nucleotide sequence ID" value="NZ_JH597761.1"/>
</dbReference>
<gene>
    <name evidence="1" type="ORF">MetMK1DRAFT_00012060</name>
</gene>
<reference evidence="1 2" key="1">
    <citation type="submission" date="2012-01" db="EMBL/GenBank/DDBJ databases">
        <title>Improved High-Quality Draft sequence of Metallosphaera yellowstonensis MK1.</title>
        <authorList>
            <consortium name="US DOE Joint Genome Institute"/>
            <person name="Lucas S."/>
            <person name="Han J."/>
            <person name="Cheng J.-F."/>
            <person name="Goodwin L."/>
            <person name="Pitluck S."/>
            <person name="Peters L."/>
            <person name="Teshima H."/>
            <person name="Detter J.C."/>
            <person name="Han C."/>
            <person name="Tapia R."/>
            <person name="Land M."/>
            <person name="Hauser L."/>
            <person name="Kyrpides N."/>
            <person name="Kozubal M."/>
            <person name="Macur R.E."/>
            <person name="Jay Z."/>
            <person name="Inskeep W."/>
            <person name="Woyke T."/>
        </authorList>
    </citation>
    <scope>NUCLEOTIDE SEQUENCE [LARGE SCALE GENOMIC DNA]</scope>
    <source>
        <strain evidence="1 2">MK1</strain>
    </source>
</reference>
<accession>H2C382</accession>
<name>H2C382_9CREN</name>
<dbReference type="eggNOG" id="arCOG05960">
    <property type="taxonomic scope" value="Archaea"/>
</dbReference>
<evidence type="ECO:0000313" key="2">
    <source>
        <dbReference type="Proteomes" id="UP000003980"/>
    </source>
</evidence>
<keyword evidence="2" id="KW-1185">Reference proteome</keyword>
<dbReference type="STRING" id="671065.MetMK1DRAFT_00012060"/>
<sequence length="258" mass="28989">MQFPEDGPDVIRKFSSSKLSLGNFGVVVYGVGMDLPAYTLSRAVVALLGRTVKTMSLYDFAFLDSPYVDQEDVVFMVSDEAEVREVVDNYHVLGVKGYLLTCLKEVKVRGDFKVTTLHGEACQVNMALSLLSWVSSTSETPRARRLREELNLSDSWDWFSDKITALRGGEYVLSPVLQPARSVIQSELGFPVKTFYDKYFSDPIVIYTGVDSMTARRLIFKLRSEGKNVRELQLNTDPLTAPIYLSIMFYILKNSSGS</sequence>
<dbReference type="Proteomes" id="UP000003980">
    <property type="component" value="Unassembled WGS sequence"/>
</dbReference>
<organism evidence="1 2">
    <name type="scientific">Metallosphaera yellowstonensis MK1</name>
    <dbReference type="NCBI Taxonomy" id="671065"/>
    <lineage>
        <taxon>Archaea</taxon>
        <taxon>Thermoproteota</taxon>
        <taxon>Thermoprotei</taxon>
        <taxon>Sulfolobales</taxon>
        <taxon>Sulfolobaceae</taxon>
        <taxon>Metallosphaera</taxon>
    </lineage>
</organism>
<dbReference type="HOGENOM" id="CLU_1076116_0_0_2"/>
<dbReference type="EMBL" id="JH597761">
    <property type="protein sequence ID" value="EHP70703.1"/>
    <property type="molecule type" value="Genomic_DNA"/>
</dbReference>